<comment type="subcellular location">
    <subcellularLocation>
        <location evidence="2">Cytoplasm</location>
    </subcellularLocation>
    <subcellularLocation>
        <location evidence="1">Nucleus</location>
    </subcellularLocation>
</comment>
<evidence type="ECO:0000313" key="9">
    <source>
        <dbReference type="Proteomes" id="UP001219933"/>
    </source>
</evidence>
<sequence length="575" mass="61426">MDFPVRHELLNNKFNAYRLSNGDTKQETHTLPSYVAVHTGGAALGLVEVKERSLHNALEPAKVIDSSDAAPVAAYIDVDGKLVTVTLGDKPAFATVAALQTKGPITPSLASIDADTWVASTGGVPELIKLENGTAAWSSAIDIPLEATDTPWTVIRADKHESNALVLVQRARRQDKDVKFDVALLRLSISKSPTTALLWHVVGAQPVVYAHPGKTYTLGAEAPFTKDDESVLPPFAWTQTPNGVNVSFTVSSSVEQKAIHVEFTPECAFVRLDPAPTFTEAGDDDEKHMAAENRIRAGDYIGRHFWDAIDAKDSTWSYERVSADKHAAVRLALHLVKKHHGEHWNAVFKDGEQVAETSDEAPSAPASDAPPDASLDKYTSEEPSEHSTAGVGMQTNLLQDGLEEEDALEGTPLVITTISGDLVSNPRGAQSTIIARAAPTKGTGNYFLAKRDTDGLLYRQKDGWEHSETLPGIAYVLASKRDAHPVYVHGEHEPPVVLAIEAVRHDSASRATSAGNLYTYSVAAGQDSGTSHVLRIGGIDADANGGIGTVQGAAVLGSVLAVLCERALVLISGIF</sequence>
<gene>
    <name evidence="8" type="ORF">MCUN1_000392</name>
</gene>
<dbReference type="AlphaFoldDB" id="A0AAF0ERF8"/>
<keyword evidence="9" id="KW-1185">Reference proteome</keyword>
<evidence type="ECO:0000256" key="1">
    <source>
        <dbReference type="ARBA" id="ARBA00004123"/>
    </source>
</evidence>
<dbReference type="GO" id="GO:0005634">
    <property type="term" value="C:nucleus"/>
    <property type="evidence" value="ECO:0007669"/>
    <property type="project" value="UniProtKB-SubCell"/>
</dbReference>
<dbReference type="PANTHER" id="PTHR21664">
    <property type="entry name" value="CHRONIC MYELOGENOUS LEUKEMIA TUMOR ANTIGEN 66"/>
    <property type="match status" value="1"/>
</dbReference>
<keyword evidence="5" id="KW-0539">Nucleus</keyword>
<reference evidence="8" key="1">
    <citation type="submission" date="2023-03" db="EMBL/GenBank/DDBJ databases">
        <title>Mating type loci evolution in Malassezia.</title>
        <authorList>
            <person name="Coelho M.A."/>
        </authorList>
    </citation>
    <scope>NUCLEOTIDE SEQUENCE</scope>
    <source>
        <strain evidence="8">CBS 11721</strain>
    </source>
</reference>
<keyword evidence="4" id="KW-0963">Cytoplasm</keyword>
<dbReference type="InterPro" id="IPR007052">
    <property type="entry name" value="CS_dom"/>
</dbReference>
<dbReference type="EMBL" id="CP119877">
    <property type="protein sequence ID" value="WFD33579.1"/>
    <property type="molecule type" value="Genomic_DNA"/>
</dbReference>
<feature type="compositionally biased region" description="Low complexity" evidence="6">
    <location>
        <begin position="360"/>
        <end position="373"/>
    </location>
</feature>
<protein>
    <recommendedName>
        <fullName evidence="3">NudC domain-containing protein 1</fullName>
    </recommendedName>
</protein>
<evidence type="ECO:0000256" key="5">
    <source>
        <dbReference type="ARBA" id="ARBA00023242"/>
    </source>
</evidence>
<dbReference type="Pfam" id="PF04969">
    <property type="entry name" value="CS"/>
    <property type="match status" value="1"/>
</dbReference>
<proteinExistence type="predicted"/>
<evidence type="ECO:0000256" key="3">
    <source>
        <dbReference type="ARBA" id="ARBA00018915"/>
    </source>
</evidence>
<evidence type="ECO:0000256" key="4">
    <source>
        <dbReference type="ARBA" id="ARBA00022490"/>
    </source>
</evidence>
<dbReference type="Proteomes" id="UP001219933">
    <property type="component" value="Chromosome 1"/>
</dbReference>
<evidence type="ECO:0000256" key="2">
    <source>
        <dbReference type="ARBA" id="ARBA00004496"/>
    </source>
</evidence>
<accession>A0AAF0ERF8</accession>
<dbReference type="InterPro" id="IPR037895">
    <property type="entry name" value="NUDCD1"/>
</dbReference>
<feature type="domain" description="CS" evidence="7">
    <location>
        <begin position="230"/>
        <end position="348"/>
    </location>
</feature>
<organism evidence="8 9">
    <name type="scientific">Malassezia cuniculi</name>
    <dbReference type="NCBI Taxonomy" id="948313"/>
    <lineage>
        <taxon>Eukaryota</taxon>
        <taxon>Fungi</taxon>
        <taxon>Dikarya</taxon>
        <taxon>Basidiomycota</taxon>
        <taxon>Ustilaginomycotina</taxon>
        <taxon>Malasseziomycetes</taxon>
        <taxon>Malasseziales</taxon>
        <taxon>Malasseziaceae</taxon>
        <taxon>Malassezia</taxon>
    </lineage>
</organism>
<evidence type="ECO:0000313" key="8">
    <source>
        <dbReference type="EMBL" id="WFD33579.1"/>
    </source>
</evidence>
<dbReference type="Gene3D" id="2.60.40.790">
    <property type="match status" value="1"/>
</dbReference>
<dbReference type="PANTHER" id="PTHR21664:SF1">
    <property type="entry name" value="NUDC DOMAIN-CONTAINING PROTEIN 1"/>
    <property type="match status" value="1"/>
</dbReference>
<dbReference type="PROSITE" id="PS51203">
    <property type="entry name" value="CS"/>
    <property type="match status" value="1"/>
</dbReference>
<dbReference type="SUPFAM" id="SSF49764">
    <property type="entry name" value="HSP20-like chaperones"/>
    <property type="match status" value="1"/>
</dbReference>
<dbReference type="GO" id="GO:0005737">
    <property type="term" value="C:cytoplasm"/>
    <property type="evidence" value="ECO:0007669"/>
    <property type="project" value="UniProtKB-SubCell"/>
</dbReference>
<feature type="region of interest" description="Disordered" evidence="6">
    <location>
        <begin position="354"/>
        <end position="392"/>
    </location>
</feature>
<evidence type="ECO:0000256" key="6">
    <source>
        <dbReference type="SAM" id="MobiDB-lite"/>
    </source>
</evidence>
<name>A0AAF0ERF8_9BASI</name>
<dbReference type="InterPro" id="IPR008978">
    <property type="entry name" value="HSP20-like_chaperone"/>
</dbReference>
<evidence type="ECO:0000259" key="7">
    <source>
        <dbReference type="PROSITE" id="PS51203"/>
    </source>
</evidence>
<feature type="compositionally biased region" description="Basic and acidic residues" evidence="6">
    <location>
        <begin position="374"/>
        <end position="385"/>
    </location>
</feature>